<sequence>MGKFFDALEPNHRDFIAKQKIYFVATSSLRQNTRVNVSPKGHESLRVDGNQVFHLDLTGSGAETIAHVTENGRLTVMLCAFEGAPNIMRLWCKARVVLAKTPEFKTLMQKYYPSWIGQQGLRSIIVGDIFQVGTSCGYAVPYFDYVKPRDTLINWANKKTDAEMEEYWCTRNATSIDGLPNLGANGFDDAQRNWRRKLPSIQQTVLYTALVATGVAIGIRLGH</sequence>
<organism evidence="2 3">
    <name type="scientific">Rhizoclosmatium globosum</name>
    <dbReference type="NCBI Taxonomy" id="329046"/>
    <lineage>
        <taxon>Eukaryota</taxon>
        <taxon>Fungi</taxon>
        <taxon>Fungi incertae sedis</taxon>
        <taxon>Chytridiomycota</taxon>
        <taxon>Chytridiomycota incertae sedis</taxon>
        <taxon>Chytridiomycetes</taxon>
        <taxon>Chytridiales</taxon>
        <taxon>Chytriomycetaceae</taxon>
        <taxon>Rhizoclosmatium</taxon>
    </lineage>
</organism>
<dbReference type="PANTHER" id="PTHR39336">
    <property type="entry name" value="PYRIDOXAMINE PHOSPHATE OXIDASE FAMILY PROTEIN (AFU_ORTHOLOGUE AFUA_6G11440)"/>
    <property type="match status" value="1"/>
</dbReference>
<dbReference type="PANTHER" id="PTHR39336:SF1">
    <property type="entry name" value="PYRIDOXAMINE PHOSPHATE OXIDASE FAMILY PROTEIN (AFU_ORTHOLOGUE AFUA_6G11440)"/>
    <property type="match status" value="1"/>
</dbReference>
<dbReference type="EMBL" id="MCGO01000033">
    <property type="protein sequence ID" value="ORY41088.1"/>
    <property type="molecule type" value="Genomic_DNA"/>
</dbReference>
<dbReference type="Pfam" id="PF01243">
    <property type="entry name" value="PNPOx_N"/>
    <property type="match status" value="1"/>
</dbReference>
<dbReference type="AlphaFoldDB" id="A0A1Y2C229"/>
<dbReference type="Gene3D" id="2.30.110.10">
    <property type="entry name" value="Electron Transport, Fmn-binding Protein, Chain A"/>
    <property type="match status" value="1"/>
</dbReference>
<keyword evidence="3" id="KW-1185">Reference proteome</keyword>
<dbReference type="SUPFAM" id="SSF50475">
    <property type="entry name" value="FMN-binding split barrel"/>
    <property type="match status" value="1"/>
</dbReference>
<feature type="domain" description="Pyridoxamine 5'-phosphate oxidase N-terminal" evidence="1">
    <location>
        <begin position="8"/>
        <end position="118"/>
    </location>
</feature>
<dbReference type="STRING" id="329046.A0A1Y2C229"/>
<dbReference type="InterPro" id="IPR011576">
    <property type="entry name" value="Pyridox_Oxase_N"/>
</dbReference>
<gene>
    <name evidence="2" type="ORF">BCR33DRAFT_719168</name>
</gene>
<evidence type="ECO:0000259" key="1">
    <source>
        <dbReference type="Pfam" id="PF01243"/>
    </source>
</evidence>
<evidence type="ECO:0000313" key="2">
    <source>
        <dbReference type="EMBL" id="ORY41088.1"/>
    </source>
</evidence>
<name>A0A1Y2C229_9FUNG</name>
<comment type="caution">
    <text evidence="2">The sequence shown here is derived from an EMBL/GenBank/DDBJ whole genome shotgun (WGS) entry which is preliminary data.</text>
</comment>
<reference evidence="2 3" key="1">
    <citation type="submission" date="2016-07" db="EMBL/GenBank/DDBJ databases">
        <title>Pervasive Adenine N6-methylation of Active Genes in Fungi.</title>
        <authorList>
            <consortium name="DOE Joint Genome Institute"/>
            <person name="Mondo S.J."/>
            <person name="Dannebaum R.O."/>
            <person name="Kuo R.C."/>
            <person name="Labutti K."/>
            <person name="Haridas S."/>
            <person name="Kuo A."/>
            <person name="Salamov A."/>
            <person name="Ahrendt S.R."/>
            <person name="Lipzen A."/>
            <person name="Sullivan W."/>
            <person name="Andreopoulos W.B."/>
            <person name="Clum A."/>
            <person name="Lindquist E."/>
            <person name="Daum C."/>
            <person name="Ramamoorthy G.K."/>
            <person name="Gryganskyi A."/>
            <person name="Culley D."/>
            <person name="Magnuson J.K."/>
            <person name="James T.Y."/>
            <person name="O'Malley M.A."/>
            <person name="Stajich J.E."/>
            <person name="Spatafora J.W."/>
            <person name="Visel A."/>
            <person name="Grigoriev I.V."/>
        </authorList>
    </citation>
    <scope>NUCLEOTIDE SEQUENCE [LARGE SCALE GENOMIC DNA]</scope>
    <source>
        <strain evidence="2 3">JEL800</strain>
    </source>
</reference>
<accession>A0A1Y2C229</accession>
<evidence type="ECO:0000313" key="3">
    <source>
        <dbReference type="Proteomes" id="UP000193642"/>
    </source>
</evidence>
<protein>
    <submittedName>
        <fullName evidence="2">Pyridoxamine 5'-phosphate oxidase-related FMN-binding protein</fullName>
    </submittedName>
</protein>
<dbReference type="OrthoDB" id="539398at2759"/>
<dbReference type="Proteomes" id="UP000193642">
    <property type="component" value="Unassembled WGS sequence"/>
</dbReference>
<dbReference type="InterPro" id="IPR012349">
    <property type="entry name" value="Split_barrel_FMN-bd"/>
</dbReference>
<proteinExistence type="predicted"/>